<dbReference type="AlphaFoldDB" id="A0A1I4T748"/>
<name>A0A1I4T748_9GAMM</name>
<dbReference type="OrthoDB" id="6615224at2"/>
<dbReference type="RefSeq" id="WP_091999720.1">
    <property type="nucleotide sequence ID" value="NZ_FOUR01000002.1"/>
</dbReference>
<accession>A0A1I4T748</accession>
<keyword evidence="2" id="KW-1185">Reference proteome</keyword>
<proteinExistence type="predicted"/>
<evidence type="ECO:0000313" key="1">
    <source>
        <dbReference type="EMBL" id="SFM72423.1"/>
    </source>
</evidence>
<evidence type="ECO:0000313" key="2">
    <source>
        <dbReference type="Proteomes" id="UP000199339"/>
    </source>
</evidence>
<reference evidence="2" key="1">
    <citation type="submission" date="2016-10" db="EMBL/GenBank/DDBJ databases">
        <authorList>
            <person name="Varghese N."/>
            <person name="Submissions S."/>
        </authorList>
    </citation>
    <scope>NUCLEOTIDE SEQUENCE [LARGE SCALE GENOMIC DNA]</scope>
    <source>
        <strain evidence="2">CGMCC 1.6775</strain>
    </source>
</reference>
<organism evidence="1 2">
    <name type="scientific">Marinobacter pelagius</name>
    <dbReference type="NCBI Taxonomy" id="379482"/>
    <lineage>
        <taxon>Bacteria</taxon>
        <taxon>Pseudomonadati</taxon>
        <taxon>Pseudomonadota</taxon>
        <taxon>Gammaproteobacteria</taxon>
        <taxon>Pseudomonadales</taxon>
        <taxon>Marinobacteraceae</taxon>
        <taxon>Marinobacter</taxon>
    </lineage>
</organism>
<protein>
    <submittedName>
        <fullName evidence="1">Uncharacterized protein</fullName>
    </submittedName>
</protein>
<sequence length="350" mass="39811">MNKSQLKEQARKYFEAEVIIPKGYSSERNENGLYVQEGLQTAWRNFFRGYESAYDVARAQGGQGAEPADSQWLIQMRGDYLTTRGVWERPDHRGYTNDIHEAGRYSEAEAKEAERMLPNKCKAVRLPVIYTQPQPAQALASGEVEPVAWVSPALYGSKLTFQKPEPPEGWEDYADDWYCRPLIYADTQPQPAQQGSVPEGFALVPQSMLLSYEDIENIMTMTGWNEGRDDFGEGVLWVGNLKDDDGNETYGLNISCIEVMEEGALPVNEFERPALKNSAESHEWVRCDERLPTDSDADCEGRIWLRWPKGETERVLFRTTSWRYLADPKDSFMWARTGLKRPQPTAQGGG</sequence>
<dbReference type="Proteomes" id="UP000199339">
    <property type="component" value="Unassembled WGS sequence"/>
</dbReference>
<gene>
    <name evidence="1" type="ORF">SAMN04487961_1026</name>
</gene>
<dbReference type="EMBL" id="FOUR01000002">
    <property type="protein sequence ID" value="SFM72423.1"/>
    <property type="molecule type" value="Genomic_DNA"/>
</dbReference>